<proteinExistence type="predicted"/>
<dbReference type="PANTHER" id="PTHR30290">
    <property type="entry name" value="PERIPLASMIC BINDING COMPONENT OF ABC TRANSPORTER"/>
    <property type="match status" value="1"/>
</dbReference>
<dbReference type="PIRSF" id="PIRSF002741">
    <property type="entry name" value="MppA"/>
    <property type="match status" value="1"/>
</dbReference>
<dbReference type="GO" id="GO:0043190">
    <property type="term" value="C:ATP-binding cassette (ABC) transporter complex"/>
    <property type="evidence" value="ECO:0007669"/>
    <property type="project" value="InterPro"/>
</dbReference>
<dbReference type="Gene3D" id="3.40.190.10">
    <property type="entry name" value="Periplasmic binding protein-like II"/>
    <property type="match status" value="1"/>
</dbReference>
<gene>
    <name evidence="3" type="ORF">D7223_27385</name>
</gene>
<evidence type="ECO:0000313" key="3">
    <source>
        <dbReference type="EMBL" id="RKN39877.1"/>
    </source>
</evidence>
<dbReference type="InterPro" id="IPR030678">
    <property type="entry name" value="Peptide/Ni-bd"/>
</dbReference>
<dbReference type="InterPro" id="IPR000914">
    <property type="entry name" value="SBP_5_dom"/>
</dbReference>
<protein>
    <submittedName>
        <fullName evidence="3">ABC transporter substrate-binding protein</fullName>
    </submittedName>
</protein>
<dbReference type="RefSeq" id="WP_120731591.1">
    <property type="nucleotide sequence ID" value="NZ_RBAK01000015.1"/>
</dbReference>
<evidence type="ECO:0000259" key="2">
    <source>
        <dbReference type="Pfam" id="PF00496"/>
    </source>
</evidence>
<feature type="domain" description="Solute-binding protein family 5" evidence="2">
    <location>
        <begin position="110"/>
        <end position="492"/>
    </location>
</feature>
<dbReference type="AlphaFoldDB" id="A0A3A9YX95"/>
<dbReference type="InterPro" id="IPR039424">
    <property type="entry name" value="SBP_5"/>
</dbReference>
<reference evidence="3 4" key="1">
    <citation type="journal article" date="2004" name="Syst. Appl. Microbiol.">
        <title>Cryptoendolithic actinomycetes from antarctic sandstone rock samples: Micromonospora endolithica sp. nov. and two isolates related to Micromonospora coerulea Jensen 1932.</title>
        <authorList>
            <person name="Hirsch P."/>
            <person name="Mevs U."/>
            <person name="Kroppenstedt R.M."/>
            <person name="Schumann P."/>
            <person name="Stackebrandt E."/>
        </authorList>
    </citation>
    <scope>NUCLEOTIDE SEQUENCE [LARGE SCALE GENOMIC DNA]</scope>
    <source>
        <strain evidence="3 4">JCM 12677</strain>
    </source>
</reference>
<dbReference type="OrthoDB" id="5240629at2"/>
<dbReference type="Proteomes" id="UP000281726">
    <property type="component" value="Unassembled WGS sequence"/>
</dbReference>
<keyword evidence="1" id="KW-0732">Signal</keyword>
<dbReference type="Pfam" id="PF00496">
    <property type="entry name" value="SBP_bac_5"/>
    <property type="match status" value="1"/>
</dbReference>
<comment type="caution">
    <text evidence="3">The sequence shown here is derived from an EMBL/GenBank/DDBJ whole genome shotgun (WGS) entry which is preliminary data.</text>
</comment>
<dbReference type="GO" id="GO:0015833">
    <property type="term" value="P:peptide transport"/>
    <property type="evidence" value="ECO:0007669"/>
    <property type="project" value="TreeGrafter"/>
</dbReference>
<dbReference type="EMBL" id="RBAK01000015">
    <property type="protein sequence ID" value="RKN39877.1"/>
    <property type="molecule type" value="Genomic_DNA"/>
</dbReference>
<dbReference type="SUPFAM" id="SSF53850">
    <property type="entry name" value="Periplasmic binding protein-like II"/>
    <property type="match status" value="1"/>
</dbReference>
<name>A0A3A9YX95_9ACTN</name>
<keyword evidence="4" id="KW-1185">Reference proteome</keyword>
<dbReference type="Gene3D" id="3.10.105.10">
    <property type="entry name" value="Dipeptide-binding Protein, Domain 3"/>
    <property type="match status" value="1"/>
</dbReference>
<organism evidence="3 4">
    <name type="scientific">Micromonospora endolithica</name>
    <dbReference type="NCBI Taxonomy" id="230091"/>
    <lineage>
        <taxon>Bacteria</taxon>
        <taxon>Bacillati</taxon>
        <taxon>Actinomycetota</taxon>
        <taxon>Actinomycetes</taxon>
        <taxon>Micromonosporales</taxon>
        <taxon>Micromonosporaceae</taxon>
        <taxon>Micromonospora</taxon>
    </lineage>
</organism>
<feature type="signal peptide" evidence="1">
    <location>
        <begin position="1"/>
        <end position="21"/>
    </location>
</feature>
<evidence type="ECO:0000313" key="4">
    <source>
        <dbReference type="Proteomes" id="UP000281726"/>
    </source>
</evidence>
<sequence length="580" mass="62235">MRPRVAAAASGAIALVVTLGACSKNTGEGTTVDTNRQQTGVIATDPKESAGPAAEVPGAQKGGTLTIIRETAISHLDPQRTYSFAGLMANPLFARYLTTWKDDGKGGLVLVGDLAETPGKNVNNDCKVWEFTVKDGVKFEDGRPITSKEIAYGIARSFDPDLTSGPTYLQEWLADTPQFDTKWDFKANKTALPPGLTTPDAKTLRFEFTKPRCDLPFAVSLPTTAPLPADKDTGVNLDNRPFSSGPYKVAANQVGVQLTLDRNPNWDPATDPVRHAYPDTFVWSFGPTADAANNRVIADNGPDQSALAFNFVPPSLVARVAGDAALKPRTILSPTPSANQLVINTQRVTDLKVRQALNYAIDREGLVKALGGQTVASPMTTLMPPSTIGFKAYDAYPAGATGDAAKVKELLGGQTPELVLGVADNTNEQTIGTQLKTNLERAGFKITLRNIPDDAKLDEVKKKDNPWDLYIGNWAADWPSGASILPVLYDGRTIKAEGNSNQSYFNDAAINAEMDRILALAPAEQGPEWGKLDERIMKEHAPVVPLYADVAYNVHGSKVGGIFISSVFGYPSFVNAHVKP</sequence>
<dbReference type="PANTHER" id="PTHR30290:SF83">
    <property type="entry name" value="ABC TRANSPORTER SUBSTRATE-BINDING PROTEIN"/>
    <property type="match status" value="1"/>
</dbReference>
<feature type="chain" id="PRO_5039695772" evidence="1">
    <location>
        <begin position="22"/>
        <end position="580"/>
    </location>
</feature>
<evidence type="ECO:0000256" key="1">
    <source>
        <dbReference type="SAM" id="SignalP"/>
    </source>
</evidence>
<dbReference type="GO" id="GO:0042597">
    <property type="term" value="C:periplasmic space"/>
    <property type="evidence" value="ECO:0007669"/>
    <property type="project" value="UniProtKB-ARBA"/>
</dbReference>
<accession>A0A3A9YX95</accession>
<dbReference type="PROSITE" id="PS51257">
    <property type="entry name" value="PROKAR_LIPOPROTEIN"/>
    <property type="match status" value="1"/>
</dbReference>
<dbReference type="CDD" id="cd08506">
    <property type="entry name" value="PBP2_clavulanate_OppA2"/>
    <property type="match status" value="1"/>
</dbReference>
<dbReference type="GO" id="GO:1904680">
    <property type="term" value="F:peptide transmembrane transporter activity"/>
    <property type="evidence" value="ECO:0007669"/>
    <property type="project" value="TreeGrafter"/>
</dbReference>